<evidence type="ECO:0000256" key="1">
    <source>
        <dbReference type="SAM" id="MobiDB-lite"/>
    </source>
</evidence>
<evidence type="ECO:0000313" key="3">
    <source>
        <dbReference type="Proteomes" id="UP000198253"/>
    </source>
</evidence>
<gene>
    <name evidence="2" type="ORF">GA0070618_0196</name>
</gene>
<keyword evidence="3" id="KW-1185">Reference proteome</keyword>
<dbReference type="EMBL" id="LT607413">
    <property type="protein sequence ID" value="SCE69187.1"/>
    <property type="molecule type" value="Genomic_DNA"/>
</dbReference>
<dbReference type="AlphaFoldDB" id="A0A1C4UC00"/>
<organism evidence="2 3">
    <name type="scientific">Micromonospora echinospora</name>
    <name type="common">Micromonospora purpurea</name>
    <dbReference type="NCBI Taxonomy" id="1877"/>
    <lineage>
        <taxon>Bacteria</taxon>
        <taxon>Bacillati</taxon>
        <taxon>Actinomycetota</taxon>
        <taxon>Actinomycetes</taxon>
        <taxon>Micromonosporales</taxon>
        <taxon>Micromonosporaceae</taxon>
        <taxon>Micromonospora</taxon>
    </lineage>
</organism>
<dbReference type="InParanoid" id="A0A1C4UC00"/>
<name>A0A1C4UC00_MICEC</name>
<evidence type="ECO:0000313" key="2">
    <source>
        <dbReference type="EMBL" id="SCE69187.1"/>
    </source>
</evidence>
<reference evidence="3" key="1">
    <citation type="submission" date="2016-06" db="EMBL/GenBank/DDBJ databases">
        <authorList>
            <person name="Varghese N."/>
            <person name="Submissions Spin"/>
        </authorList>
    </citation>
    <scope>NUCLEOTIDE SEQUENCE [LARGE SCALE GENOMIC DNA]</scope>
    <source>
        <strain evidence="3">DSM 43816</strain>
    </source>
</reference>
<feature type="region of interest" description="Disordered" evidence="1">
    <location>
        <begin position="78"/>
        <end position="109"/>
    </location>
</feature>
<accession>A0A1C4UC00</accession>
<dbReference type="Proteomes" id="UP000198253">
    <property type="component" value="Chromosome I"/>
</dbReference>
<sequence>MVAVGTKWTAMSYFGSSMPPGRLVHYSRYQYQPSLGEPSTMPETNPFRRSRRVASSALVGVVAGVVLTTVPPAAAHPGEAVEATRAGSATEKITTRPVITPPSEPTTIGVPAEFSVTKGGGRTPYAYVYQLNAGPPAQVPADANGAATISVKPTWFTNTLTVYGLFTGGPAGESSTITFNSDPAPVAPDADLTGDGVADLLTVGGAHTLPAGLWLATGNAATGIDPVSTNIGFRGYGIDGNDPADFTGSQIITGRFFGESFQDVLVYHPTGDNAGGAAILRGTGDGSPLHPQLSGNHVAIIADQLKDEYGNSPLQLANAGDSRRLGNDIPDLIGISGDATNGHHLTYYPNFFTPGGYLLATRATALTPTGGTDWNNWTIATTQLAGGTAMFLWNRTTGALHLWTDLTFSQDTGQLTYTAYHLATNWNTNAAIDLRAADIDGNGTPDLWTVGGAASVTPWLVSNLTSAGTGTITAQPAQTLVTPSQP</sequence>
<protein>
    <submittedName>
        <fullName evidence="2">Uncharacterized protein</fullName>
    </submittedName>
</protein>
<proteinExistence type="predicted"/>